<organism evidence="9 10">
    <name type="scientific">Heyndrickxia coagulans</name>
    <name type="common">Weizmannia coagulans</name>
    <dbReference type="NCBI Taxonomy" id="1398"/>
    <lineage>
        <taxon>Bacteria</taxon>
        <taxon>Bacillati</taxon>
        <taxon>Bacillota</taxon>
        <taxon>Bacilli</taxon>
        <taxon>Bacillales</taxon>
        <taxon>Bacillaceae</taxon>
        <taxon>Heyndrickxia</taxon>
    </lineage>
</organism>
<dbReference type="InterPro" id="IPR036817">
    <property type="entry name" value="Transthyretin/HIU_hydrolase_sf"/>
</dbReference>
<sequence length="122" mass="13558">MAHMPGLTTHILDLTHGKPAEHVKVQLFKFDPATSRWRCLAKTVTNKDGRTDAPLLSAEKIDSGLYQLVFSIGDYFCSQGANLPDPPFWGEVPVRFNISDPAAGYHIPLLISPWGYQTYRGS</sequence>
<evidence type="ECO:0000313" key="10">
    <source>
        <dbReference type="Proteomes" id="UP000070376"/>
    </source>
</evidence>
<dbReference type="InterPro" id="IPR023416">
    <property type="entry name" value="Transthyretin/HIU_hydrolase_d"/>
</dbReference>
<evidence type="ECO:0000256" key="4">
    <source>
        <dbReference type="ARBA" id="ARBA00011881"/>
    </source>
</evidence>
<protein>
    <recommendedName>
        <fullName evidence="7">5-hydroxyisourate hydrolase</fullName>
        <shortName evidence="7">HIU hydrolase</shortName>
        <shortName evidence="7">HIUHase</shortName>
        <ecNumber evidence="7">3.5.2.17</ecNumber>
    </recommendedName>
</protein>
<keyword evidence="5 7" id="KW-0659">Purine metabolism</keyword>
<evidence type="ECO:0000256" key="2">
    <source>
        <dbReference type="ARBA" id="ARBA00002704"/>
    </source>
</evidence>
<evidence type="ECO:0000256" key="6">
    <source>
        <dbReference type="ARBA" id="ARBA00022801"/>
    </source>
</evidence>
<dbReference type="EMBL" id="LRPN01000083">
    <property type="protein sequence ID" value="KWZ81027.1"/>
    <property type="molecule type" value="Genomic_DNA"/>
</dbReference>
<dbReference type="PROSITE" id="PS00768">
    <property type="entry name" value="TRANSTHYRETIN_1"/>
    <property type="match status" value="1"/>
</dbReference>
<comment type="caution">
    <text evidence="9">The sequence shown here is derived from an EMBL/GenBank/DDBJ whole genome shotgun (WGS) entry which is preliminary data.</text>
</comment>
<dbReference type="Pfam" id="PF00576">
    <property type="entry name" value="Transthyretin"/>
    <property type="match status" value="1"/>
</dbReference>
<dbReference type="PANTHER" id="PTHR10395">
    <property type="entry name" value="URICASE AND TRANSTHYRETIN-RELATED"/>
    <property type="match status" value="1"/>
</dbReference>
<comment type="function">
    <text evidence="2">Catalyzes the hydrolysis of 5-hydroxyisourate (HIU) to 2-oxo-4-hydroxy-4-carboxy-5-ureidoimidazoline (OHCU).</text>
</comment>
<dbReference type="PANTHER" id="PTHR10395:SF7">
    <property type="entry name" value="5-HYDROXYISOURATE HYDROLASE"/>
    <property type="match status" value="1"/>
</dbReference>
<evidence type="ECO:0000256" key="7">
    <source>
        <dbReference type="RuleBase" id="RU361270"/>
    </source>
</evidence>
<dbReference type="GO" id="GO:0006144">
    <property type="term" value="P:purine nucleobase metabolic process"/>
    <property type="evidence" value="ECO:0007669"/>
    <property type="project" value="UniProtKB-KW"/>
</dbReference>
<proteinExistence type="inferred from homology"/>
<dbReference type="InterPro" id="IPR023419">
    <property type="entry name" value="Transthyretin_CS"/>
</dbReference>
<dbReference type="NCBIfam" id="TIGR02962">
    <property type="entry name" value="hdxy_isourate"/>
    <property type="match status" value="1"/>
</dbReference>
<dbReference type="GO" id="GO:0033971">
    <property type="term" value="F:hydroxyisourate hydrolase activity"/>
    <property type="evidence" value="ECO:0007669"/>
    <property type="project" value="UniProtKB-EC"/>
</dbReference>
<dbReference type="PATRIC" id="fig|1398.22.peg.2186"/>
<comment type="catalytic activity">
    <reaction evidence="1 7">
        <text>5-hydroxyisourate + H2O = 5-hydroxy-2-oxo-4-ureido-2,5-dihydro-1H-imidazole-5-carboxylate + H(+)</text>
        <dbReference type="Rhea" id="RHEA:23736"/>
        <dbReference type="ChEBI" id="CHEBI:15377"/>
        <dbReference type="ChEBI" id="CHEBI:15378"/>
        <dbReference type="ChEBI" id="CHEBI:18072"/>
        <dbReference type="ChEBI" id="CHEBI:58639"/>
        <dbReference type="EC" id="3.5.2.17"/>
    </reaction>
</comment>
<evidence type="ECO:0000256" key="5">
    <source>
        <dbReference type="ARBA" id="ARBA00022631"/>
    </source>
</evidence>
<evidence type="ECO:0000259" key="8">
    <source>
        <dbReference type="Pfam" id="PF00576"/>
    </source>
</evidence>
<evidence type="ECO:0000313" key="9">
    <source>
        <dbReference type="EMBL" id="KWZ81027.1"/>
    </source>
</evidence>
<comment type="similarity">
    <text evidence="3 7">Belongs to the transthyretin family. 5-hydroxyisourate hydrolase subfamily.</text>
</comment>
<dbReference type="Gene3D" id="2.60.40.180">
    <property type="entry name" value="Transthyretin/hydroxyisourate hydrolase domain"/>
    <property type="match status" value="1"/>
</dbReference>
<feature type="domain" description="Transthyretin/hydroxyisourate hydrolase" evidence="8">
    <location>
        <begin position="7"/>
        <end position="121"/>
    </location>
</feature>
<accession>A0A133KNH2</accession>
<dbReference type="InterPro" id="IPR023418">
    <property type="entry name" value="Thyroxine_BS"/>
</dbReference>
<dbReference type="SUPFAM" id="SSF49472">
    <property type="entry name" value="Transthyretin (synonym: prealbumin)"/>
    <property type="match status" value="1"/>
</dbReference>
<comment type="subunit">
    <text evidence="4 7">Homotetramer.</text>
</comment>
<name>A0A133KNH2_HEYCO</name>
<keyword evidence="6 7" id="KW-0378">Hydrolase</keyword>
<gene>
    <name evidence="9" type="ORF">HMPREF3213_02180</name>
</gene>
<dbReference type="InterPro" id="IPR014306">
    <property type="entry name" value="Hydroxyisourate_hydrolase"/>
</dbReference>
<dbReference type="Proteomes" id="UP000070376">
    <property type="component" value="Unassembled WGS sequence"/>
</dbReference>
<reference evidence="10" key="1">
    <citation type="submission" date="2016-01" db="EMBL/GenBank/DDBJ databases">
        <authorList>
            <person name="Mitreva M."/>
            <person name="Pepin K.H."/>
            <person name="Mihindukulasuriya K.A."/>
            <person name="Fulton R."/>
            <person name="Fronick C."/>
            <person name="O'Laughlin M."/>
            <person name="Miner T."/>
            <person name="Herter B."/>
            <person name="Rosa B.A."/>
            <person name="Cordes M."/>
            <person name="Tomlinson C."/>
            <person name="Wollam A."/>
            <person name="Palsikar V.B."/>
            <person name="Mardis E.R."/>
            <person name="Wilson R.K."/>
        </authorList>
    </citation>
    <scope>NUCLEOTIDE SEQUENCE [LARGE SCALE GENOMIC DNA]</scope>
    <source>
        <strain evidence="10">GED7749B</strain>
    </source>
</reference>
<dbReference type="PROSITE" id="PS00769">
    <property type="entry name" value="TRANSTHYRETIN_2"/>
    <property type="match status" value="1"/>
</dbReference>
<dbReference type="CDD" id="cd05822">
    <property type="entry name" value="TLP_HIUase"/>
    <property type="match status" value="1"/>
</dbReference>
<evidence type="ECO:0000256" key="1">
    <source>
        <dbReference type="ARBA" id="ARBA00001043"/>
    </source>
</evidence>
<evidence type="ECO:0000256" key="3">
    <source>
        <dbReference type="ARBA" id="ARBA00009850"/>
    </source>
</evidence>
<dbReference type="AlphaFoldDB" id="A0A133KNH2"/>
<dbReference type="EC" id="3.5.2.17" evidence="7"/>